<evidence type="ECO:0000313" key="3">
    <source>
        <dbReference type="Proteomes" id="UP001159427"/>
    </source>
</evidence>
<keyword evidence="3" id="KW-1185">Reference proteome</keyword>
<evidence type="ECO:0008006" key="4">
    <source>
        <dbReference type="Google" id="ProtNLM"/>
    </source>
</evidence>
<sequence length="167" mass="18461">MASEKNCNREEATSSTSIATKGEHSGAPSVINTFANDGSFLELFKKRMEEESKKSKASEKSVSEDNVEKKVKEDLEQNQTEGKVPGSTKMLAQQGKRTFAVGKMGGASRQMHAKKKKQEKEAAEAAKKAEEEAVSKSSAWKAYMDEVQKYKEMSCSDDSDRVRPLVK</sequence>
<accession>A0ABN8MLT1</accession>
<reference evidence="2 3" key="1">
    <citation type="submission" date="2022-05" db="EMBL/GenBank/DDBJ databases">
        <authorList>
            <consortium name="Genoscope - CEA"/>
            <person name="William W."/>
        </authorList>
    </citation>
    <scope>NUCLEOTIDE SEQUENCE [LARGE SCALE GENOMIC DNA]</scope>
</reference>
<dbReference type="PANTHER" id="PTHR34753">
    <property type="entry name" value="TELOMERASE RNA COMPONENT INTERACTING RNASE"/>
    <property type="match status" value="1"/>
</dbReference>
<dbReference type="EMBL" id="CALNXI010000651">
    <property type="protein sequence ID" value="CAH3030710.1"/>
    <property type="molecule type" value="Genomic_DNA"/>
</dbReference>
<dbReference type="PANTHER" id="PTHR34753:SF1">
    <property type="entry name" value="TELOMERASE RNA COMPONENT INTERACTING RNASE"/>
    <property type="match status" value="1"/>
</dbReference>
<dbReference type="Proteomes" id="UP001159427">
    <property type="component" value="Unassembled WGS sequence"/>
</dbReference>
<protein>
    <recommendedName>
        <fullName evidence="4">Telomerase RNA component interacting RNase</fullName>
    </recommendedName>
</protein>
<feature type="compositionally biased region" description="Basic and acidic residues" evidence="1">
    <location>
        <begin position="118"/>
        <end position="134"/>
    </location>
</feature>
<dbReference type="InterPro" id="IPR038838">
    <property type="entry name" value="TRIR"/>
</dbReference>
<proteinExistence type="predicted"/>
<feature type="compositionally biased region" description="Basic and acidic residues" evidence="1">
    <location>
        <begin position="1"/>
        <end position="12"/>
    </location>
</feature>
<evidence type="ECO:0000313" key="2">
    <source>
        <dbReference type="EMBL" id="CAH3030710.1"/>
    </source>
</evidence>
<feature type="region of interest" description="Disordered" evidence="1">
    <location>
        <begin position="48"/>
        <end position="137"/>
    </location>
</feature>
<organism evidence="2 3">
    <name type="scientific">Porites evermanni</name>
    <dbReference type="NCBI Taxonomy" id="104178"/>
    <lineage>
        <taxon>Eukaryota</taxon>
        <taxon>Metazoa</taxon>
        <taxon>Cnidaria</taxon>
        <taxon>Anthozoa</taxon>
        <taxon>Hexacorallia</taxon>
        <taxon>Scleractinia</taxon>
        <taxon>Fungiina</taxon>
        <taxon>Poritidae</taxon>
        <taxon>Porites</taxon>
    </lineage>
</organism>
<comment type="caution">
    <text evidence="2">The sequence shown here is derived from an EMBL/GenBank/DDBJ whole genome shotgun (WGS) entry which is preliminary data.</text>
</comment>
<feature type="compositionally biased region" description="Basic and acidic residues" evidence="1">
    <location>
        <begin position="48"/>
        <end position="75"/>
    </location>
</feature>
<name>A0ABN8MLT1_9CNID</name>
<feature type="region of interest" description="Disordered" evidence="1">
    <location>
        <begin position="1"/>
        <end position="33"/>
    </location>
</feature>
<evidence type="ECO:0000256" key="1">
    <source>
        <dbReference type="SAM" id="MobiDB-lite"/>
    </source>
</evidence>
<gene>
    <name evidence="2" type="ORF">PEVE_00038428</name>
</gene>